<proteinExistence type="predicted"/>
<evidence type="ECO:0000256" key="4">
    <source>
        <dbReference type="SAM" id="SignalP"/>
    </source>
</evidence>
<dbReference type="PROSITE" id="PS50088">
    <property type="entry name" value="ANK_REPEAT"/>
    <property type="match status" value="1"/>
</dbReference>
<dbReference type="PROSITE" id="PS50297">
    <property type="entry name" value="ANK_REP_REGION"/>
    <property type="match status" value="1"/>
</dbReference>
<name>A0ABD3QPP0_9STRA</name>
<reference evidence="5 6" key="1">
    <citation type="journal article" date="2020" name="G3 (Bethesda)">
        <title>Improved Reference Genome for Cyclotella cryptica CCMP332, a Model for Cell Wall Morphogenesis, Salinity Adaptation, and Lipid Production in Diatoms (Bacillariophyta).</title>
        <authorList>
            <person name="Roberts W.R."/>
            <person name="Downey K.M."/>
            <person name="Ruck E.C."/>
            <person name="Traller J.C."/>
            <person name="Alverson A.J."/>
        </authorList>
    </citation>
    <scope>NUCLEOTIDE SEQUENCE [LARGE SCALE GENOMIC DNA]</scope>
    <source>
        <strain evidence="5 6">CCMP332</strain>
    </source>
</reference>
<gene>
    <name evidence="5" type="ORF">HJC23_000969</name>
</gene>
<keyword evidence="6" id="KW-1185">Reference proteome</keyword>
<dbReference type="InterPro" id="IPR051165">
    <property type="entry name" value="Multifunctional_ANK_Repeat"/>
</dbReference>
<feature type="chain" id="PRO_5044855661" evidence="4">
    <location>
        <begin position="24"/>
        <end position="453"/>
    </location>
</feature>
<dbReference type="AlphaFoldDB" id="A0ABD3QPP0"/>
<dbReference type="InterPro" id="IPR002110">
    <property type="entry name" value="Ankyrin_rpt"/>
</dbReference>
<feature type="signal peptide" evidence="4">
    <location>
        <begin position="1"/>
        <end position="23"/>
    </location>
</feature>
<dbReference type="InterPro" id="IPR036770">
    <property type="entry name" value="Ankyrin_rpt-contain_sf"/>
</dbReference>
<feature type="repeat" description="ANK" evidence="3">
    <location>
        <begin position="381"/>
        <end position="413"/>
    </location>
</feature>
<dbReference type="PANTHER" id="PTHR24123:SF33">
    <property type="entry name" value="PROTEIN HOS4"/>
    <property type="match status" value="1"/>
</dbReference>
<evidence type="ECO:0000256" key="3">
    <source>
        <dbReference type="PROSITE-ProRule" id="PRU00023"/>
    </source>
</evidence>
<sequence length="453" mass="51122">MKSPLSLCLPVPLLLSLSGPATANEEILRDPTTNYLNQKTYGTHLASFPTHHASISPDSPFYPSRQKFYDAFLDGCRSHYAASQQSELCDENEESRIEMNVRQPAGMWNYTDMGFRMVKLPPEITAKLTKFWKDNRGKEKVEDWFPGNTYTNHWEAPTMMLDVEDESLRGGGQGLANLIWDATHSALEEWTGQQLVKTSLYGIRMYTSNAVLAPHVDRMPLVTSAVINVAQDVDEPWPLELWAHDGKAYNVTMEVGDMVMYESHSVVHGRPWPLKGSFVHFEPIGHSIKHGYDHNKHDPSQKSGYNHGLPPYVLDGSVEASMYRHKHGTTEWKPFHYEAEDMEEITGSNGAHYAAHTGNIETLLHILENERAEMVHEPDGNGWLPIHEAARSGNVEIIKILLDHGADIDARTSWGEGHSTLNVAMQYHDEDSKIVEFLKLKGAQNIIPYPDEL</sequence>
<dbReference type="PRINTS" id="PR01415">
    <property type="entry name" value="ANKYRIN"/>
</dbReference>
<evidence type="ECO:0000313" key="5">
    <source>
        <dbReference type="EMBL" id="KAL3801531.1"/>
    </source>
</evidence>
<dbReference type="SMART" id="SM00248">
    <property type="entry name" value="ANK"/>
    <property type="match status" value="2"/>
</dbReference>
<dbReference type="PANTHER" id="PTHR24123">
    <property type="entry name" value="ANKYRIN REPEAT-CONTAINING"/>
    <property type="match status" value="1"/>
</dbReference>
<evidence type="ECO:0000256" key="1">
    <source>
        <dbReference type="ARBA" id="ARBA00022737"/>
    </source>
</evidence>
<dbReference type="SUPFAM" id="SSF48403">
    <property type="entry name" value="Ankyrin repeat"/>
    <property type="match status" value="1"/>
</dbReference>
<evidence type="ECO:0000256" key="2">
    <source>
        <dbReference type="ARBA" id="ARBA00023043"/>
    </source>
</evidence>
<protein>
    <submittedName>
        <fullName evidence="5">Uncharacterized protein</fullName>
    </submittedName>
</protein>
<dbReference type="Proteomes" id="UP001516023">
    <property type="component" value="Unassembled WGS sequence"/>
</dbReference>
<organism evidence="5 6">
    <name type="scientific">Cyclotella cryptica</name>
    <dbReference type="NCBI Taxonomy" id="29204"/>
    <lineage>
        <taxon>Eukaryota</taxon>
        <taxon>Sar</taxon>
        <taxon>Stramenopiles</taxon>
        <taxon>Ochrophyta</taxon>
        <taxon>Bacillariophyta</taxon>
        <taxon>Coscinodiscophyceae</taxon>
        <taxon>Thalassiosirophycidae</taxon>
        <taxon>Stephanodiscales</taxon>
        <taxon>Stephanodiscaceae</taxon>
        <taxon>Cyclotella</taxon>
    </lineage>
</organism>
<comment type="caution">
    <text evidence="5">The sequence shown here is derived from an EMBL/GenBank/DDBJ whole genome shotgun (WGS) entry which is preliminary data.</text>
</comment>
<keyword evidence="4" id="KW-0732">Signal</keyword>
<dbReference type="EMBL" id="JABMIG020000026">
    <property type="protein sequence ID" value="KAL3801531.1"/>
    <property type="molecule type" value="Genomic_DNA"/>
</dbReference>
<dbReference type="Gene3D" id="1.25.40.20">
    <property type="entry name" value="Ankyrin repeat-containing domain"/>
    <property type="match status" value="1"/>
</dbReference>
<accession>A0ABD3QPP0</accession>
<keyword evidence="1" id="KW-0677">Repeat</keyword>
<evidence type="ECO:0000313" key="6">
    <source>
        <dbReference type="Proteomes" id="UP001516023"/>
    </source>
</evidence>
<keyword evidence="2 3" id="KW-0040">ANK repeat</keyword>
<dbReference type="Pfam" id="PF12796">
    <property type="entry name" value="Ank_2"/>
    <property type="match status" value="1"/>
</dbReference>